<dbReference type="SUPFAM" id="SSF56112">
    <property type="entry name" value="Protein kinase-like (PK-like)"/>
    <property type="match status" value="1"/>
</dbReference>
<dbReference type="GO" id="GO:0005634">
    <property type="term" value="C:nucleus"/>
    <property type="evidence" value="ECO:0007669"/>
    <property type="project" value="TreeGrafter"/>
</dbReference>
<dbReference type="OrthoDB" id="2353542at2759"/>
<dbReference type="PROSITE" id="PS50011">
    <property type="entry name" value="PROTEIN_KINASE_DOM"/>
    <property type="match status" value="1"/>
</dbReference>
<feature type="non-terminal residue" evidence="3">
    <location>
        <position position="246"/>
    </location>
</feature>
<dbReference type="PROSITE" id="PS00107">
    <property type="entry name" value="PROTEIN_KINASE_ATP"/>
    <property type="match status" value="1"/>
</dbReference>
<dbReference type="InterPro" id="IPR011009">
    <property type="entry name" value="Kinase-like_dom_sf"/>
</dbReference>
<dbReference type="InterPro" id="IPR017441">
    <property type="entry name" value="Protein_kinase_ATP_BS"/>
</dbReference>
<organism evidence="3 4">
    <name type="scientific">Streblomastix strix</name>
    <dbReference type="NCBI Taxonomy" id="222440"/>
    <lineage>
        <taxon>Eukaryota</taxon>
        <taxon>Metamonada</taxon>
        <taxon>Preaxostyla</taxon>
        <taxon>Oxymonadida</taxon>
        <taxon>Streblomastigidae</taxon>
        <taxon>Streblomastix</taxon>
    </lineage>
</organism>
<evidence type="ECO:0000313" key="4">
    <source>
        <dbReference type="Proteomes" id="UP000324800"/>
    </source>
</evidence>
<feature type="non-terminal residue" evidence="3">
    <location>
        <position position="1"/>
    </location>
</feature>
<keyword evidence="1" id="KW-0067">ATP-binding</keyword>
<keyword evidence="1" id="KW-0547">Nucleotide-binding</keyword>
<dbReference type="Gene3D" id="3.30.200.20">
    <property type="entry name" value="Phosphorylase Kinase, domain 1"/>
    <property type="match status" value="1"/>
</dbReference>
<dbReference type="Pfam" id="PF00069">
    <property type="entry name" value="Pkinase"/>
    <property type="match status" value="1"/>
</dbReference>
<dbReference type="GO" id="GO:0005524">
    <property type="term" value="F:ATP binding"/>
    <property type="evidence" value="ECO:0007669"/>
    <property type="project" value="UniProtKB-UniRule"/>
</dbReference>
<dbReference type="Gene3D" id="1.10.510.10">
    <property type="entry name" value="Transferase(Phosphotransferase) domain 1"/>
    <property type="match status" value="1"/>
</dbReference>
<dbReference type="InterPro" id="IPR000719">
    <property type="entry name" value="Prot_kinase_dom"/>
</dbReference>
<protein>
    <recommendedName>
        <fullName evidence="2">Protein kinase domain-containing protein</fullName>
    </recommendedName>
</protein>
<reference evidence="3 4" key="1">
    <citation type="submission" date="2019-03" db="EMBL/GenBank/DDBJ databases">
        <title>Single cell metagenomics reveals metabolic interactions within the superorganism composed of flagellate Streblomastix strix and complex community of Bacteroidetes bacteria on its surface.</title>
        <authorList>
            <person name="Treitli S.C."/>
            <person name="Kolisko M."/>
            <person name="Husnik F."/>
            <person name="Keeling P."/>
            <person name="Hampl V."/>
        </authorList>
    </citation>
    <scope>NUCLEOTIDE SEQUENCE [LARGE SCALE GENOMIC DNA]</scope>
    <source>
        <strain evidence="3">ST1C</strain>
    </source>
</reference>
<dbReference type="SMART" id="SM00220">
    <property type="entry name" value="S_TKc"/>
    <property type="match status" value="1"/>
</dbReference>
<dbReference type="AlphaFoldDB" id="A0A5J4U989"/>
<name>A0A5J4U989_9EUKA</name>
<dbReference type="GO" id="GO:0004674">
    <property type="term" value="F:protein serine/threonine kinase activity"/>
    <property type="evidence" value="ECO:0007669"/>
    <property type="project" value="TreeGrafter"/>
</dbReference>
<dbReference type="GO" id="GO:0044773">
    <property type="term" value="P:mitotic DNA damage checkpoint signaling"/>
    <property type="evidence" value="ECO:0007669"/>
    <property type="project" value="TreeGrafter"/>
</dbReference>
<sequence>ILVTIQIWLQKNDSTQPDPTQSGSFQTRVFTTPIRPLGGGSFGTVFLIFNYQEGQLLAAKVIPKDKFEKKEWDAAIKLMIDIKCNNILLHNPPNSGRIHVKISDFGLAKNENLTNIQIYAAGTLIYMAPEIFQLPRIITQKVDIYAVGITFYQLITHLFPIDFQNAETYQKKIAQLKSIGRPTEIKDNLLWDLLSKMLEFDPDKRITAEQGLQHLFFTGREAALEISHEQRQLASLASKSKENGDT</sequence>
<comment type="caution">
    <text evidence="3">The sequence shown here is derived from an EMBL/GenBank/DDBJ whole genome shotgun (WGS) entry which is preliminary data.</text>
</comment>
<evidence type="ECO:0000313" key="3">
    <source>
        <dbReference type="EMBL" id="KAA6367466.1"/>
    </source>
</evidence>
<proteinExistence type="predicted"/>
<dbReference type="PANTHER" id="PTHR44167:SF24">
    <property type="entry name" value="SERINE_THREONINE-PROTEIN KINASE CHK2"/>
    <property type="match status" value="1"/>
</dbReference>
<evidence type="ECO:0000259" key="2">
    <source>
        <dbReference type="PROSITE" id="PS50011"/>
    </source>
</evidence>
<dbReference type="Proteomes" id="UP000324800">
    <property type="component" value="Unassembled WGS sequence"/>
</dbReference>
<dbReference type="PANTHER" id="PTHR44167">
    <property type="entry name" value="OVARIAN-SPECIFIC SERINE/THREONINE-PROTEIN KINASE LOK-RELATED"/>
    <property type="match status" value="1"/>
</dbReference>
<feature type="domain" description="Protein kinase" evidence="2">
    <location>
        <begin position="1"/>
        <end position="217"/>
    </location>
</feature>
<dbReference type="EMBL" id="SNRW01018304">
    <property type="protein sequence ID" value="KAA6367466.1"/>
    <property type="molecule type" value="Genomic_DNA"/>
</dbReference>
<gene>
    <name evidence="3" type="ORF">EZS28_037007</name>
</gene>
<accession>A0A5J4U989</accession>
<feature type="binding site" evidence="1">
    <location>
        <position position="60"/>
    </location>
    <ligand>
        <name>ATP</name>
        <dbReference type="ChEBI" id="CHEBI:30616"/>
    </ligand>
</feature>
<evidence type="ECO:0000256" key="1">
    <source>
        <dbReference type="PROSITE-ProRule" id="PRU10141"/>
    </source>
</evidence>